<dbReference type="PROSITE" id="PS51257">
    <property type="entry name" value="PROKAR_LIPOPROTEIN"/>
    <property type="match status" value="1"/>
</dbReference>
<dbReference type="EMBL" id="JAEPDI010000006">
    <property type="protein sequence ID" value="MCG7939528.1"/>
    <property type="molecule type" value="Genomic_DNA"/>
</dbReference>
<evidence type="ECO:0008006" key="3">
    <source>
        <dbReference type="Google" id="ProtNLM"/>
    </source>
</evidence>
<dbReference type="AlphaFoldDB" id="A0A9E4N0T1"/>
<accession>A0A9E4N0T1</accession>
<reference evidence="1" key="1">
    <citation type="journal article" date="2021" name="Proc. Natl. Acad. Sci. U.S.A.">
        <title>Global biogeography of chemosynthetic symbionts reveals both localized and globally distributed symbiont groups. .</title>
        <authorList>
            <person name="Osvatic J.T."/>
            <person name="Wilkins L.G.E."/>
            <person name="Leibrecht L."/>
            <person name="Leray M."/>
            <person name="Zauner S."/>
            <person name="Polzin J."/>
            <person name="Camacho Y."/>
            <person name="Gros O."/>
            <person name="van Gils J.A."/>
            <person name="Eisen J.A."/>
            <person name="Petersen J.M."/>
            <person name="Yuen B."/>
        </authorList>
    </citation>
    <scope>NUCLEOTIDE SEQUENCE</scope>
    <source>
        <strain evidence="1">MAGL173</strain>
    </source>
</reference>
<dbReference type="Proteomes" id="UP000886687">
    <property type="component" value="Unassembled WGS sequence"/>
</dbReference>
<evidence type="ECO:0000313" key="1">
    <source>
        <dbReference type="EMBL" id="MCG7939528.1"/>
    </source>
</evidence>
<sequence length="235" mass="26833">MHRIGLLLALLGSLVTGCSERHPTRQGSYFPLTPDMRWTYRVTTEVAGRVERREFVEYNSEPETLKGLPHSVRITSEGTRYYLRNVDEGVYRNGKRTVVETEVRMDNDPHWVLKRPYQTGTSWSNLTYPYVLRRISPYEQTLTRGSALKMAYQISQLDAQVDVPAGHFEQCLLVEGEAQLTLYADGREGYQDIEINTREWYAPGVGLVKLVREEPMSGSVFSGGKVVFELIGVEH</sequence>
<gene>
    <name evidence="1" type="ORF">JAZ04_11845</name>
</gene>
<protein>
    <recommendedName>
        <fullName evidence="3">DUF3108 domain-containing protein</fullName>
    </recommendedName>
</protein>
<organism evidence="1 2">
    <name type="scientific">Candidatus Thiodiazotropha lotti</name>
    <dbReference type="NCBI Taxonomy" id="2792787"/>
    <lineage>
        <taxon>Bacteria</taxon>
        <taxon>Pseudomonadati</taxon>
        <taxon>Pseudomonadota</taxon>
        <taxon>Gammaproteobacteria</taxon>
        <taxon>Chromatiales</taxon>
        <taxon>Sedimenticolaceae</taxon>
        <taxon>Candidatus Thiodiazotropha</taxon>
    </lineage>
</organism>
<evidence type="ECO:0000313" key="2">
    <source>
        <dbReference type="Proteomes" id="UP000886687"/>
    </source>
</evidence>
<dbReference type="Gene3D" id="2.40.360.20">
    <property type="match status" value="1"/>
</dbReference>
<proteinExistence type="predicted"/>
<name>A0A9E4N0T1_9GAMM</name>
<comment type="caution">
    <text evidence="1">The sequence shown here is derived from an EMBL/GenBank/DDBJ whole genome shotgun (WGS) entry which is preliminary data.</text>
</comment>